<keyword evidence="7" id="KW-0418">Kinase</keyword>
<evidence type="ECO:0000256" key="7">
    <source>
        <dbReference type="ARBA" id="ARBA00022777"/>
    </source>
</evidence>
<dbReference type="RefSeq" id="WP_367958856.1">
    <property type="nucleotide sequence ID" value="NZ_JBAKFK010000002.1"/>
</dbReference>
<dbReference type="PANTHER" id="PTHR43071">
    <property type="entry name" value="2-AMINO-4-HYDROXY-6-HYDROXYMETHYLDIHYDROPTERIDINE PYROPHOSPHOKINASE"/>
    <property type="match status" value="1"/>
</dbReference>
<dbReference type="SUPFAM" id="SSF55083">
    <property type="entry name" value="6-hydroxymethyl-7,8-dihydropterin pyrophosphokinase, HPPK"/>
    <property type="match status" value="1"/>
</dbReference>
<evidence type="ECO:0000256" key="6">
    <source>
        <dbReference type="ARBA" id="ARBA00022741"/>
    </source>
</evidence>
<dbReference type="PANTHER" id="PTHR43071:SF1">
    <property type="entry name" value="2-AMINO-4-HYDROXY-6-HYDROXYMETHYLDIHYDROPTERIDINE PYROPHOSPHOKINASE"/>
    <property type="match status" value="1"/>
</dbReference>
<dbReference type="InterPro" id="IPR000550">
    <property type="entry name" value="Hppk"/>
</dbReference>
<dbReference type="Proteomes" id="UP001556709">
    <property type="component" value="Unassembled WGS sequence"/>
</dbReference>
<comment type="pathway">
    <text evidence="1">Cofactor biosynthesis; tetrahydrofolate biosynthesis; 2-amino-4-hydroxy-6-hydroxymethyl-7,8-dihydropteridine diphosphate from 7,8-dihydroneopterin triphosphate: step 4/4.</text>
</comment>
<dbReference type="GO" id="GO:0003848">
    <property type="term" value="F:2-amino-4-hydroxy-6-hydroxymethyldihydropteridine diphosphokinase activity"/>
    <property type="evidence" value="ECO:0007669"/>
    <property type="project" value="UniProtKB-EC"/>
</dbReference>
<reference evidence="14 15" key="1">
    <citation type="submission" date="2024-02" db="EMBL/GenBank/DDBJ databases">
        <title>New especies of Spiribacter isolated from saline water.</title>
        <authorList>
            <person name="Leon M.J."/>
            <person name="De La Haba R."/>
            <person name="Sanchez-Porro C."/>
            <person name="Ventosa A."/>
        </authorList>
    </citation>
    <scope>NUCLEOTIDE SEQUENCE [LARGE SCALE GENOMIC DNA]</scope>
    <source>
        <strain evidence="15">ag22IC6-390</strain>
    </source>
</reference>
<dbReference type="NCBIfam" id="TIGR01498">
    <property type="entry name" value="folK"/>
    <property type="match status" value="1"/>
</dbReference>
<evidence type="ECO:0000256" key="4">
    <source>
        <dbReference type="ARBA" id="ARBA00016218"/>
    </source>
</evidence>
<evidence type="ECO:0000313" key="14">
    <source>
        <dbReference type="EMBL" id="MEX0468925.1"/>
    </source>
</evidence>
<evidence type="ECO:0000256" key="1">
    <source>
        <dbReference type="ARBA" id="ARBA00005051"/>
    </source>
</evidence>
<dbReference type="EMBL" id="JBAKFM010000002">
    <property type="protein sequence ID" value="MEX0468925.1"/>
    <property type="molecule type" value="Genomic_DNA"/>
</dbReference>
<evidence type="ECO:0000256" key="10">
    <source>
        <dbReference type="ARBA" id="ARBA00029409"/>
    </source>
</evidence>
<evidence type="ECO:0000256" key="9">
    <source>
        <dbReference type="ARBA" id="ARBA00022909"/>
    </source>
</evidence>
<accession>A0ABV3TCS8</accession>
<keyword evidence="15" id="KW-1185">Reference proteome</keyword>
<dbReference type="Gene3D" id="3.30.70.560">
    <property type="entry name" value="7,8-Dihydro-6-hydroxymethylpterin-pyrophosphokinase HPPK"/>
    <property type="match status" value="1"/>
</dbReference>
<evidence type="ECO:0000256" key="3">
    <source>
        <dbReference type="ARBA" id="ARBA00013253"/>
    </source>
</evidence>
<dbReference type="EC" id="2.7.6.3" evidence="3"/>
<keyword evidence="9" id="KW-0289">Folate biosynthesis</keyword>
<protein>
    <recommendedName>
        <fullName evidence="4">2-amino-4-hydroxy-6-hydroxymethyldihydropteridine pyrophosphokinase</fullName>
        <ecNumber evidence="3">2.7.6.3</ecNumber>
    </recommendedName>
    <alternativeName>
        <fullName evidence="11">6-hydroxymethyl-7,8-dihydropterin pyrophosphokinase</fullName>
    </alternativeName>
    <alternativeName>
        <fullName evidence="12">7,8-dihydro-6-hydroxymethylpterin-pyrophosphokinase</fullName>
    </alternativeName>
</protein>
<gene>
    <name evidence="14" type="primary">folK</name>
    <name evidence="14" type="ORF">V6X73_04165</name>
</gene>
<evidence type="ECO:0000256" key="11">
    <source>
        <dbReference type="ARBA" id="ARBA00029766"/>
    </source>
</evidence>
<evidence type="ECO:0000256" key="8">
    <source>
        <dbReference type="ARBA" id="ARBA00022840"/>
    </source>
</evidence>
<evidence type="ECO:0000313" key="15">
    <source>
        <dbReference type="Proteomes" id="UP001556709"/>
    </source>
</evidence>
<dbReference type="CDD" id="cd00483">
    <property type="entry name" value="HPPK"/>
    <property type="match status" value="1"/>
</dbReference>
<keyword evidence="8" id="KW-0067">ATP-binding</keyword>
<comment type="function">
    <text evidence="10">Catalyzes the transfer of pyrophosphate from adenosine triphosphate (ATP) to 6-hydroxymethyl-7,8-dihydropterin, an enzymatic step in folate biosynthesis pathway.</text>
</comment>
<comment type="caution">
    <text evidence="14">The sequence shown here is derived from an EMBL/GenBank/DDBJ whole genome shotgun (WGS) entry which is preliminary data.</text>
</comment>
<proteinExistence type="inferred from homology"/>
<organism evidence="14 15">
    <name type="scientific">Spiribacter pallidus</name>
    <dbReference type="NCBI Taxonomy" id="1987936"/>
    <lineage>
        <taxon>Bacteria</taxon>
        <taxon>Pseudomonadati</taxon>
        <taxon>Pseudomonadota</taxon>
        <taxon>Gammaproteobacteria</taxon>
        <taxon>Chromatiales</taxon>
        <taxon>Ectothiorhodospiraceae</taxon>
        <taxon>Spiribacter</taxon>
    </lineage>
</organism>
<sequence length="163" mass="17292">MTPSVDAFVGIGSNLDDPAAQVRRAIVALDGIGESRCHVASGLYRNPPMGPADQPDYINAVAWLRTGLSPLELLAALQAIEADAGRRRQGPRWGPRPLDLDLLVYGQRVIDTPDLQVPHPGVTERAFVLYPFSEIDPHRIIPGEGSVEALAGAVDGGALQAIG</sequence>
<dbReference type="Pfam" id="PF01288">
    <property type="entry name" value="HPPK"/>
    <property type="match status" value="1"/>
</dbReference>
<dbReference type="PROSITE" id="PS00794">
    <property type="entry name" value="HPPK"/>
    <property type="match status" value="1"/>
</dbReference>
<comment type="similarity">
    <text evidence="2">Belongs to the HPPK family.</text>
</comment>
<keyword evidence="5 14" id="KW-0808">Transferase</keyword>
<keyword evidence="6" id="KW-0547">Nucleotide-binding</keyword>
<feature type="domain" description="7,8-dihydro-6-hydroxymethylpterin-pyrophosphokinase" evidence="13">
    <location>
        <begin position="92"/>
        <end position="103"/>
    </location>
</feature>
<evidence type="ECO:0000256" key="12">
    <source>
        <dbReference type="ARBA" id="ARBA00033413"/>
    </source>
</evidence>
<name>A0ABV3TCS8_9GAMM</name>
<evidence type="ECO:0000259" key="13">
    <source>
        <dbReference type="PROSITE" id="PS00794"/>
    </source>
</evidence>
<evidence type="ECO:0000256" key="5">
    <source>
        <dbReference type="ARBA" id="ARBA00022679"/>
    </source>
</evidence>
<evidence type="ECO:0000256" key="2">
    <source>
        <dbReference type="ARBA" id="ARBA00005810"/>
    </source>
</evidence>
<dbReference type="InterPro" id="IPR035907">
    <property type="entry name" value="Hppk_sf"/>
</dbReference>